<dbReference type="AlphaFoldDB" id="A0A1P9WVN4"/>
<accession>A0A1P9WVN4</accession>
<feature type="chain" id="PRO_5012546515" evidence="1">
    <location>
        <begin position="19"/>
        <end position="406"/>
    </location>
</feature>
<sequence>MKTVLLGLFAFLPSLLFAQTYKVTPDDLARRQSYLLMRDGSTVRGQILRQDSILISVRKRNGNMSFVEADQVIRVVGDAAAVPKPAFGSENTILPYQVFVMRDGARVEGTFVRRDSTMITVRKRNGQLTYFEPELLLRTDTLSMETVGELTGMSPNRFAPWLLTGNTAHNAEKGRFYYRNTWLSRHELQYGITRFWSVGATFITPIPYLATAENYYGSGLYSWNMPRLYTQLSAGVGPLFRAGVNASFTANQLIGSSKTGGQFTLQGLLSFGSSQNNVTLGYSIAVPKFKYVLYPAWPSFSSSMPPQPVSVSVANQQLLSFGVIKKVSPKLTVVSDNSVSLGKQYRYYSYADGRARVSLALRFDRKRHAFDAGAYMLIYEKPFLWEGDKKARLFPYIGYNLIIGKD</sequence>
<organism evidence="2 3">
    <name type="scientific">Spirosoma montaniterrae</name>
    <dbReference type="NCBI Taxonomy" id="1178516"/>
    <lineage>
        <taxon>Bacteria</taxon>
        <taxon>Pseudomonadati</taxon>
        <taxon>Bacteroidota</taxon>
        <taxon>Cytophagia</taxon>
        <taxon>Cytophagales</taxon>
        <taxon>Cytophagaceae</taxon>
        <taxon>Spirosoma</taxon>
    </lineage>
</organism>
<keyword evidence="3" id="KW-1185">Reference proteome</keyword>
<protein>
    <submittedName>
        <fullName evidence="2">Uncharacterized protein</fullName>
    </submittedName>
</protein>
<feature type="signal peptide" evidence="1">
    <location>
        <begin position="1"/>
        <end position="18"/>
    </location>
</feature>
<dbReference type="RefSeq" id="WP_077130858.1">
    <property type="nucleotide sequence ID" value="NZ_CP014263.1"/>
</dbReference>
<keyword evidence="1" id="KW-0732">Signal</keyword>
<evidence type="ECO:0000256" key="1">
    <source>
        <dbReference type="SAM" id="SignalP"/>
    </source>
</evidence>
<proteinExistence type="predicted"/>
<dbReference type="KEGG" id="smon:AWR27_08870"/>
<name>A0A1P9WVN4_9BACT</name>
<dbReference type="OrthoDB" id="1116368at2"/>
<dbReference type="EMBL" id="CP014263">
    <property type="protein sequence ID" value="AQG79423.1"/>
    <property type="molecule type" value="Genomic_DNA"/>
</dbReference>
<dbReference type="Proteomes" id="UP000187941">
    <property type="component" value="Chromosome"/>
</dbReference>
<dbReference type="STRING" id="1178516.AWR27_08870"/>
<evidence type="ECO:0000313" key="2">
    <source>
        <dbReference type="EMBL" id="AQG79423.1"/>
    </source>
</evidence>
<reference evidence="2 3" key="1">
    <citation type="submission" date="2016-01" db="EMBL/GenBank/DDBJ databases">
        <authorList>
            <person name="Oliw E.H."/>
        </authorList>
    </citation>
    <scope>NUCLEOTIDE SEQUENCE [LARGE SCALE GENOMIC DNA]</scope>
    <source>
        <strain evidence="2 3">DY10</strain>
    </source>
</reference>
<evidence type="ECO:0000313" key="3">
    <source>
        <dbReference type="Proteomes" id="UP000187941"/>
    </source>
</evidence>
<gene>
    <name evidence="2" type="ORF">AWR27_08870</name>
</gene>